<protein>
    <submittedName>
        <fullName evidence="2">Uncharacterized protein</fullName>
    </submittedName>
</protein>
<accession>A0A1B8QAB6</accession>
<dbReference type="Proteomes" id="UP000092508">
    <property type="component" value="Unassembled WGS sequence"/>
</dbReference>
<evidence type="ECO:0000256" key="1">
    <source>
        <dbReference type="SAM" id="MobiDB-lite"/>
    </source>
</evidence>
<reference evidence="2 3" key="1">
    <citation type="submission" date="2016-06" db="EMBL/GenBank/DDBJ databases">
        <title>Draft genome of Moraxella atlantae CCUG 66109.</title>
        <authorList>
            <person name="Salva-Serra F."/>
            <person name="Engstrom-Jakobsson H."/>
            <person name="Thorell K."/>
            <person name="Gonzales-Siles L."/>
            <person name="Karlsson R."/>
            <person name="Boulund F."/>
            <person name="Engstrand L."/>
            <person name="Kristiansson E."/>
            <person name="Moore E."/>
        </authorList>
    </citation>
    <scope>NUCLEOTIDE SEQUENCE [LARGE SCALE GENOMIC DNA]</scope>
    <source>
        <strain evidence="2 3">CCUG 66109</strain>
    </source>
</reference>
<organism evidence="2 3">
    <name type="scientific">Faucicola atlantae</name>
    <dbReference type="NCBI Taxonomy" id="34059"/>
    <lineage>
        <taxon>Bacteria</taxon>
        <taxon>Pseudomonadati</taxon>
        <taxon>Pseudomonadota</taxon>
        <taxon>Gammaproteobacteria</taxon>
        <taxon>Moraxellales</taxon>
        <taxon>Moraxellaceae</taxon>
        <taxon>Faucicola</taxon>
    </lineage>
</organism>
<evidence type="ECO:0000313" key="3">
    <source>
        <dbReference type="Proteomes" id="UP000092508"/>
    </source>
</evidence>
<sequence>MKLKIKQDDDTISLALERTPLGKEALNTKQPSARERQLLLLLDKDSTIGAQAVSKLLGKVSLFDLADKGWVVYRVLSGDLRTPAAKHDPNQHDGYAEDDTPTLSINDFPSIIKTDRSPVPEDLPKPPDANHATFDGLAITTDSAVDLESIKIVQALL</sequence>
<evidence type="ECO:0000313" key="2">
    <source>
        <dbReference type="EMBL" id="OBX76076.1"/>
    </source>
</evidence>
<proteinExistence type="predicted"/>
<feature type="compositionally biased region" description="Basic and acidic residues" evidence="1">
    <location>
        <begin position="85"/>
        <end position="95"/>
    </location>
</feature>
<dbReference type="AlphaFoldDB" id="A0A1B8QAB6"/>
<gene>
    <name evidence="2" type="ORF">A9308_09120</name>
</gene>
<comment type="caution">
    <text evidence="2">The sequence shown here is derived from an EMBL/GenBank/DDBJ whole genome shotgun (WGS) entry which is preliminary data.</text>
</comment>
<name>A0A1B8QAB6_9GAMM</name>
<dbReference type="EMBL" id="LZMZ01000033">
    <property type="protein sequence ID" value="OBX76076.1"/>
    <property type="molecule type" value="Genomic_DNA"/>
</dbReference>
<dbReference type="RefSeq" id="WP_067237929.1">
    <property type="nucleotide sequence ID" value="NZ_LZMZ01000033.1"/>
</dbReference>
<feature type="region of interest" description="Disordered" evidence="1">
    <location>
        <begin position="82"/>
        <end position="104"/>
    </location>
</feature>